<sequence length="75" mass="8031">MLENLARFSHRLDGRGAGRRDACSTLGRSKTNAVGVAAVLGLAMYPLLLAEGFQAGGIFEPRRQFAPTPMLNSRA</sequence>
<dbReference type="HOGENOM" id="CLU_2668559_0_0_5"/>
<evidence type="ECO:0000313" key="2">
    <source>
        <dbReference type="Proteomes" id="UP000001054"/>
    </source>
</evidence>
<dbReference type="EMBL" id="CP000874">
    <property type="protein sequence ID" value="ACP21571.1"/>
    <property type="molecule type" value="Genomic_DNA"/>
</dbReference>
<keyword evidence="2" id="KW-1185">Reference proteome</keyword>
<dbReference type="KEGG" id="rhi:NGR_b01040"/>
<accession>C3KMZ8</accession>
<dbReference type="Proteomes" id="UP000001054">
    <property type="component" value="Plasmid pNGR234b"/>
</dbReference>
<name>C3KMZ8_SINFN</name>
<geneLocation type="plasmid" evidence="2">
    <name>sym pNGR234b</name>
</geneLocation>
<dbReference type="AlphaFoldDB" id="C3KMZ8"/>
<protein>
    <submittedName>
        <fullName evidence="1">Uncharacterized protein</fullName>
    </submittedName>
</protein>
<evidence type="ECO:0000313" key="1">
    <source>
        <dbReference type="EMBL" id="ACP21571.1"/>
    </source>
</evidence>
<keyword evidence="1" id="KW-0614">Plasmid</keyword>
<reference evidence="1 2" key="2">
    <citation type="journal article" date="2009" name="Appl. Environ. Microbiol.">
        <title>Rhizobium sp. strain NGR234 possesses a remarkable number of secretion systems.</title>
        <authorList>
            <person name="Schmeisser C."/>
            <person name="Liesegang H."/>
            <person name="Krysciak D."/>
            <person name="Bakkou N."/>
            <person name="Le Quere A."/>
            <person name="Wollherr A."/>
            <person name="Heinemeyer I."/>
            <person name="Morgenstern B."/>
            <person name="Pommerening-Roeser A."/>
            <person name="Flores M."/>
            <person name="Palacios R."/>
            <person name="Brenner S."/>
            <person name="Gottschalk G."/>
            <person name="Schmitz R.A."/>
            <person name="Broughton W.J."/>
            <person name="Perret X."/>
            <person name="Strittmatter A.W."/>
            <person name="Streit W.R."/>
        </authorList>
    </citation>
    <scope>NUCLEOTIDE SEQUENCE [LARGE SCALE GENOMIC DNA]</scope>
    <source>
        <strain evidence="2">NBRC 101917 / NGR234</strain>
    </source>
</reference>
<reference evidence="2" key="1">
    <citation type="journal article" date="2004" name="J. Bacteriol.">
        <title>An evolutionary hot spot: the pNGR234b replicon of Rhizobium sp. strain NGR234.</title>
        <authorList>
            <person name="Streit W.R."/>
            <person name="Schmitz R.A."/>
            <person name="Perret X."/>
            <person name="Staehelin C."/>
            <person name="Deakin W.J."/>
            <person name="Raasch C."/>
            <person name="Liesegang H."/>
            <person name="Broughton W.J."/>
        </authorList>
    </citation>
    <scope>NUCLEOTIDE SEQUENCE [LARGE SCALE GENOMIC DNA]</scope>
    <source>
        <strain evidence="2">NBRC 101917 / NGR234</strain>
    </source>
</reference>
<organism evidence="1 2">
    <name type="scientific">Sinorhizobium fredii (strain NBRC 101917 / NGR234)</name>
    <dbReference type="NCBI Taxonomy" id="394"/>
    <lineage>
        <taxon>Bacteria</taxon>
        <taxon>Pseudomonadati</taxon>
        <taxon>Pseudomonadota</taxon>
        <taxon>Alphaproteobacteria</taxon>
        <taxon>Hyphomicrobiales</taxon>
        <taxon>Rhizobiaceae</taxon>
        <taxon>Sinorhizobium/Ensifer group</taxon>
        <taxon>Sinorhizobium</taxon>
    </lineage>
</organism>
<proteinExistence type="predicted"/>
<gene>
    <name evidence="1" type="ordered locus">NGR_b01040</name>
</gene>